<sequence>MDVLSWEGLATCYESGAVADIRISCLGGCSEKELSGMSMGIRSFLTWLQRRSGKDAVFVRSLFNGAAEPTSTALARIHQLAKKWVSALEAGGKLSPGSITHYARRLRWALRLLGERFPKRFPTVPKGFLKRKEHVSGNHESLGDQDWPELEGLTGAARERAALNTVRREALAHFEELEKLFWFGQDLISSETPPDSIGDPNAWIAVKGRIQNALDTGSNRRERSGLGSGSISDPQVWRDAGLDVDVSRRRPLVLRRVSKLVDFCLAPTLDLCHLVAVIFCCATGWNRQPIFDIARDPFLLETRNKIGVTTASFFSEMKRRAGHEVVAHLDSGKHLSPLELENVKSVIRATELEYKQYDNGAFEELDADGEALDVLRRFKRIVDNIPLKVALQNSEDQLFLYRANSKFALASRSKKALSSLKLFERTGIDYPAIRKTVIGLRLRRVGSVEAMSALATHTGTGVLMPHYVNTDENTATYSEKIRFVHNNIQAILLRNRKKLRIRLSLPDADVDWYLQMAKISGIGAAMLPITVKRSPGEATYDLDPTPDNLLSLYLIMFSLVRQRLSGFDLTRWHIQGRPQLALARGMKLALIKCGLGAAWRHEAKRGFRGLKEGTLRLPVLLWA</sequence>
<dbReference type="AlphaFoldDB" id="A0A285UEB6"/>
<protein>
    <submittedName>
        <fullName evidence="1">Uncharacterized protein</fullName>
    </submittedName>
</protein>
<evidence type="ECO:0000313" key="1">
    <source>
        <dbReference type="EMBL" id="SOC40017.1"/>
    </source>
</evidence>
<name>A0A285UEB6_9HYPH</name>
<evidence type="ECO:0000313" key="2">
    <source>
        <dbReference type="Proteomes" id="UP000219167"/>
    </source>
</evidence>
<proteinExistence type="predicted"/>
<dbReference type="Proteomes" id="UP000219167">
    <property type="component" value="Unassembled WGS sequence"/>
</dbReference>
<accession>A0A285UEB6</accession>
<reference evidence="1 2" key="1">
    <citation type="submission" date="2017-08" db="EMBL/GenBank/DDBJ databases">
        <authorList>
            <person name="de Groot N.N."/>
        </authorList>
    </citation>
    <scope>NUCLEOTIDE SEQUENCE [LARGE SCALE GENOMIC DNA]</scope>
    <source>
        <strain evidence="1 2">JC85</strain>
    </source>
</reference>
<dbReference type="EMBL" id="OBQD01000006">
    <property type="protein sequence ID" value="SOC40017.1"/>
    <property type="molecule type" value="Genomic_DNA"/>
</dbReference>
<gene>
    <name evidence="1" type="ORF">SAMN05892877_106335</name>
</gene>
<organism evidence="1 2">
    <name type="scientific">Rhizobium subbaraonis</name>
    <dbReference type="NCBI Taxonomy" id="908946"/>
    <lineage>
        <taxon>Bacteria</taxon>
        <taxon>Pseudomonadati</taxon>
        <taxon>Pseudomonadota</taxon>
        <taxon>Alphaproteobacteria</taxon>
        <taxon>Hyphomicrobiales</taxon>
        <taxon>Rhizobiaceae</taxon>
        <taxon>Rhizobium/Agrobacterium group</taxon>
        <taxon>Rhizobium</taxon>
    </lineage>
</organism>
<keyword evidence="2" id="KW-1185">Reference proteome</keyword>